<reference evidence="2 3" key="1">
    <citation type="journal article" date="2018" name="Biotechnol. Biofuels">
        <title>Integrative visual omics of the white-rot fungus Polyporus brumalis exposes the biotechnological potential of its oxidative enzymes for delignifying raw plant biomass.</title>
        <authorList>
            <person name="Miyauchi S."/>
            <person name="Rancon A."/>
            <person name="Drula E."/>
            <person name="Hage H."/>
            <person name="Chaduli D."/>
            <person name="Favel A."/>
            <person name="Grisel S."/>
            <person name="Henrissat B."/>
            <person name="Herpoel-Gimbert I."/>
            <person name="Ruiz-Duenas F.J."/>
            <person name="Chevret D."/>
            <person name="Hainaut M."/>
            <person name="Lin J."/>
            <person name="Wang M."/>
            <person name="Pangilinan J."/>
            <person name="Lipzen A."/>
            <person name="Lesage-Meessen L."/>
            <person name="Navarro D."/>
            <person name="Riley R."/>
            <person name="Grigoriev I.V."/>
            <person name="Zhou S."/>
            <person name="Raouche S."/>
            <person name="Rosso M.N."/>
        </authorList>
    </citation>
    <scope>NUCLEOTIDE SEQUENCE [LARGE SCALE GENOMIC DNA]</scope>
    <source>
        <strain evidence="2 3">BRFM 1820</strain>
    </source>
</reference>
<feature type="region of interest" description="Disordered" evidence="1">
    <location>
        <begin position="22"/>
        <end position="58"/>
    </location>
</feature>
<accession>A0A371CYX3</accession>
<dbReference type="SUPFAM" id="SSF56112">
    <property type="entry name" value="Protein kinase-like (PK-like)"/>
    <property type="match status" value="1"/>
</dbReference>
<dbReference type="AlphaFoldDB" id="A0A371CYX3"/>
<proteinExistence type="predicted"/>
<evidence type="ECO:0000313" key="2">
    <source>
        <dbReference type="EMBL" id="RDX45488.1"/>
    </source>
</evidence>
<organism evidence="2 3">
    <name type="scientific">Lentinus brumalis</name>
    <dbReference type="NCBI Taxonomy" id="2498619"/>
    <lineage>
        <taxon>Eukaryota</taxon>
        <taxon>Fungi</taxon>
        <taxon>Dikarya</taxon>
        <taxon>Basidiomycota</taxon>
        <taxon>Agaricomycotina</taxon>
        <taxon>Agaricomycetes</taxon>
        <taxon>Polyporales</taxon>
        <taxon>Polyporaceae</taxon>
        <taxon>Lentinus</taxon>
    </lineage>
</organism>
<keyword evidence="3" id="KW-1185">Reference proteome</keyword>
<evidence type="ECO:0000256" key="1">
    <source>
        <dbReference type="SAM" id="MobiDB-lite"/>
    </source>
</evidence>
<protein>
    <recommendedName>
        <fullName evidence="4">Aminoglycoside phosphotransferase domain-containing protein</fullName>
    </recommendedName>
</protein>
<sequence>MASDPSDIDNLSNAELLELRKSASKVHPEAGVVRLTPGTVAKPSQDMDEDATDPSEANPLDLVFSQTTIPVPRVRRVINCEWCFLIVMDYIDGPTLAQVWPTLYPPTGTPPGPLAAQGPARICESPVFGQVQSRRGPFTSYAELSAFFHNRHRRVLDVRSVPQDDPARKDLFDDSEPLVLTHQDINLRNIVYVATQRQSEDARISGTDDEFWKALIPFICGPYFRQRGYRGCTRCTDS</sequence>
<evidence type="ECO:0000313" key="3">
    <source>
        <dbReference type="Proteomes" id="UP000256964"/>
    </source>
</evidence>
<dbReference type="STRING" id="139420.A0A371CYX3"/>
<gene>
    <name evidence="2" type="ORF">OH76DRAFT_1457641</name>
</gene>
<dbReference type="Proteomes" id="UP000256964">
    <property type="component" value="Unassembled WGS sequence"/>
</dbReference>
<dbReference type="InterPro" id="IPR011009">
    <property type="entry name" value="Kinase-like_dom_sf"/>
</dbReference>
<evidence type="ECO:0008006" key="4">
    <source>
        <dbReference type="Google" id="ProtNLM"/>
    </source>
</evidence>
<name>A0A371CYX3_9APHY</name>
<dbReference type="OrthoDB" id="4177236at2759"/>
<dbReference type="EMBL" id="KZ857437">
    <property type="protein sequence ID" value="RDX45488.1"/>
    <property type="molecule type" value="Genomic_DNA"/>
</dbReference>